<reference evidence="2 3" key="1">
    <citation type="submission" date="2018-11" db="EMBL/GenBank/DDBJ databases">
        <title>Genomes From Bacteria Associated with the Canine Oral Cavity: a Test Case for Automated Genome-Based Taxonomic Assignment.</title>
        <authorList>
            <person name="Coil D.A."/>
            <person name="Jospin G."/>
            <person name="Darling A.E."/>
            <person name="Wallis C."/>
            <person name="Davis I.J."/>
            <person name="Harris S."/>
            <person name="Eisen J.A."/>
            <person name="Holcombe L.J."/>
            <person name="O'Flynn C."/>
        </authorList>
    </citation>
    <scope>NUCLEOTIDE SEQUENCE [LARGE SCALE GENOMIC DNA]</scope>
    <source>
        <strain evidence="2 3">OH4460_COT-188</strain>
    </source>
</reference>
<dbReference type="AlphaFoldDB" id="A0A3P1UV95"/>
<dbReference type="PANTHER" id="PTHR33055">
    <property type="entry name" value="TRANSPOSASE FOR INSERTION SEQUENCE ELEMENT IS1111A"/>
    <property type="match status" value="1"/>
</dbReference>
<dbReference type="EMBL" id="RQYY01000009">
    <property type="protein sequence ID" value="RRD25166.1"/>
    <property type="molecule type" value="Genomic_DNA"/>
</dbReference>
<name>A0A3P1UV95_9FUSO</name>
<dbReference type="GO" id="GO:0003677">
    <property type="term" value="F:DNA binding"/>
    <property type="evidence" value="ECO:0007669"/>
    <property type="project" value="InterPro"/>
</dbReference>
<dbReference type="GO" id="GO:0004803">
    <property type="term" value="F:transposase activity"/>
    <property type="evidence" value="ECO:0007669"/>
    <property type="project" value="InterPro"/>
</dbReference>
<accession>A0A3P1UV95</accession>
<comment type="caution">
    <text evidence="2">The sequence shown here is derived from an EMBL/GenBank/DDBJ whole genome shotgun (WGS) entry which is preliminary data.</text>
</comment>
<dbReference type="OrthoDB" id="964423at2"/>
<dbReference type="RefSeq" id="WP_124796654.1">
    <property type="nucleotide sequence ID" value="NZ_RQYY01000009.1"/>
</dbReference>
<proteinExistence type="predicted"/>
<sequence length="157" mass="18004">MEKIEKEMAQELEKTGYKDILTSIPGIGIISAASFIGEIGDPKRFSNPQQIIRLAGYNLVEDSSGKHKSKTMISKRGRKILRTILYKISLIVVCKNQEIKLLYKYLITRKENPLKKKQALIVISGKMVKIMYSLIKKEEVYDKEKVLGIYRKQQIVA</sequence>
<feature type="domain" description="Transposase IS116/IS110/IS902 C-terminal" evidence="1">
    <location>
        <begin position="19"/>
        <end position="103"/>
    </location>
</feature>
<dbReference type="InterPro" id="IPR047650">
    <property type="entry name" value="Transpos_IS110"/>
</dbReference>
<evidence type="ECO:0000313" key="2">
    <source>
        <dbReference type="EMBL" id="RRD25166.1"/>
    </source>
</evidence>
<organism evidence="2 3">
    <name type="scientific">Fusobacterium canifelinum</name>
    <dbReference type="NCBI Taxonomy" id="285729"/>
    <lineage>
        <taxon>Bacteria</taxon>
        <taxon>Fusobacteriati</taxon>
        <taxon>Fusobacteriota</taxon>
        <taxon>Fusobacteriia</taxon>
        <taxon>Fusobacteriales</taxon>
        <taxon>Fusobacteriaceae</taxon>
        <taxon>Fusobacterium</taxon>
    </lineage>
</organism>
<evidence type="ECO:0000259" key="1">
    <source>
        <dbReference type="Pfam" id="PF02371"/>
    </source>
</evidence>
<dbReference type="Proteomes" id="UP000281534">
    <property type="component" value="Unassembled WGS sequence"/>
</dbReference>
<dbReference type="Pfam" id="PF02371">
    <property type="entry name" value="Transposase_20"/>
    <property type="match status" value="1"/>
</dbReference>
<protein>
    <submittedName>
        <fullName evidence="2">IS110 family transposase</fullName>
    </submittedName>
</protein>
<dbReference type="GO" id="GO:0006313">
    <property type="term" value="P:DNA transposition"/>
    <property type="evidence" value="ECO:0007669"/>
    <property type="project" value="InterPro"/>
</dbReference>
<dbReference type="InterPro" id="IPR003346">
    <property type="entry name" value="Transposase_20"/>
</dbReference>
<evidence type="ECO:0000313" key="3">
    <source>
        <dbReference type="Proteomes" id="UP000281534"/>
    </source>
</evidence>
<gene>
    <name evidence="2" type="ORF">EII27_06125</name>
</gene>
<dbReference type="PANTHER" id="PTHR33055:SF13">
    <property type="entry name" value="TRANSPOSASE"/>
    <property type="match status" value="1"/>
</dbReference>